<protein>
    <recommendedName>
        <fullName evidence="3">Lipoprotein</fullName>
    </recommendedName>
</protein>
<evidence type="ECO:0008006" key="3">
    <source>
        <dbReference type="Google" id="ProtNLM"/>
    </source>
</evidence>
<evidence type="ECO:0000313" key="1">
    <source>
        <dbReference type="EMBL" id="PAB57976.1"/>
    </source>
</evidence>
<dbReference type="OrthoDB" id="6443639at2"/>
<organism evidence="1 2">
    <name type="scientific">Anaeromicrobium sediminis</name>
    <dbReference type="NCBI Taxonomy" id="1478221"/>
    <lineage>
        <taxon>Bacteria</taxon>
        <taxon>Bacillati</taxon>
        <taxon>Bacillota</taxon>
        <taxon>Clostridia</taxon>
        <taxon>Peptostreptococcales</taxon>
        <taxon>Thermotaleaceae</taxon>
        <taxon>Anaeromicrobium</taxon>
    </lineage>
</organism>
<dbReference type="Proteomes" id="UP000216024">
    <property type="component" value="Unassembled WGS sequence"/>
</dbReference>
<reference evidence="1 2" key="1">
    <citation type="submission" date="2017-06" db="EMBL/GenBank/DDBJ databases">
        <title>Draft genome sequence of anaerobic fermentative bacterium Anaeromicrobium sediminis DY2726D isolated from West Pacific Ocean sediments.</title>
        <authorList>
            <person name="Zeng X."/>
        </authorList>
    </citation>
    <scope>NUCLEOTIDE SEQUENCE [LARGE SCALE GENOMIC DNA]</scope>
    <source>
        <strain evidence="1 2">DY2726D</strain>
    </source>
</reference>
<proteinExistence type="predicted"/>
<gene>
    <name evidence="1" type="ORF">CCE28_17600</name>
</gene>
<keyword evidence="2" id="KW-1185">Reference proteome</keyword>
<dbReference type="AlphaFoldDB" id="A0A267MEK7"/>
<accession>A0A267MEK7</accession>
<dbReference type="PROSITE" id="PS51257">
    <property type="entry name" value="PROKAR_LIPOPROTEIN"/>
    <property type="match status" value="1"/>
</dbReference>
<evidence type="ECO:0000313" key="2">
    <source>
        <dbReference type="Proteomes" id="UP000216024"/>
    </source>
</evidence>
<sequence length="275" mass="31730">MTKNIILGVLVMGILACGLLVVDSYVIDKEENTNERALKESIINKCTEYKTIGLNELTPFEWDEVYSFPPYMDKDSMSELSGIPKSHLSETYSEGTMNIIFLKDKKVVCKIIGYPKEFYLSIGDSKYEDNERLLISKLPTKDDETIVLNRYNGEKVKTIEDGNYLNEKMVGYWEKNVEEENNNEIKQKHINMVLTKDGVVKFNFFYSLYKDNTNIENLDRAGSRSSTQSFNSHSGKYMVEDDEIILKLQGDRFIMKIDFKGESSILNGEYELVKK</sequence>
<name>A0A267MEK7_9FIRM</name>
<dbReference type="EMBL" id="NIBG01000021">
    <property type="protein sequence ID" value="PAB57976.1"/>
    <property type="molecule type" value="Genomic_DNA"/>
</dbReference>
<comment type="caution">
    <text evidence="1">The sequence shown here is derived from an EMBL/GenBank/DDBJ whole genome shotgun (WGS) entry which is preliminary data.</text>
</comment>
<dbReference type="RefSeq" id="WP_095135039.1">
    <property type="nucleotide sequence ID" value="NZ_NIBG01000021.1"/>
</dbReference>